<dbReference type="InterPro" id="IPR002758">
    <property type="entry name" value="Cation_antiport_E"/>
</dbReference>
<evidence type="ECO:0000256" key="2">
    <source>
        <dbReference type="ARBA" id="ARBA00006228"/>
    </source>
</evidence>
<evidence type="ECO:0000313" key="7">
    <source>
        <dbReference type="EMBL" id="RBP11994.1"/>
    </source>
</evidence>
<proteinExistence type="inferred from homology"/>
<dbReference type="PANTHER" id="PTHR34584:SF1">
    <property type="entry name" value="NA(+)_H(+) ANTIPORTER SUBUNIT E1"/>
    <property type="match status" value="1"/>
</dbReference>
<dbReference type="AlphaFoldDB" id="A0A366FBD9"/>
<dbReference type="Pfam" id="PF01899">
    <property type="entry name" value="MNHE"/>
    <property type="match status" value="1"/>
</dbReference>
<reference evidence="7 8" key="1">
    <citation type="submission" date="2018-06" db="EMBL/GenBank/DDBJ databases">
        <title>Genomic Encyclopedia of Type Strains, Phase IV (KMG-IV): sequencing the most valuable type-strain genomes for metagenomic binning, comparative biology and taxonomic classification.</title>
        <authorList>
            <person name="Goeker M."/>
        </authorList>
    </citation>
    <scope>NUCLEOTIDE SEQUENCE [LARGE SCALE GENOMIC DNA]</scope>
    <source>
        <strain evidence="7 8">DSM 24875</strain>
    </source>
</reference>
<name>A0A366FBD9_9HYPH</name>
<keyword evidence="6" id="KW-0472">Membrane</keyword>
<evidence type="ECO:0000256" key="3">
    <source>
        <dbReference type="ARBA" id="ARBA00022475"/>
    </source>
</evidence>
<comment type="similarity">
    <text evidence="2">Belongs to the CPA3 antiporters (TC 2.A.63) subunit E family.</text>
</comment>
<evidence type="ECO:0000256" key="1">
    <source>
        <dbReference type="ARBA" id="ARBA00004651"/>
    </source>
</evidence>
<evidence type="ECO:0000256" key="4">
    <source>
        <dbReference type="ARBA" id="ARBA00022692"/>
    </source>
</evidence>
<protein>
    <submittedName>
        <fullName evidence="7">Multicomponent Na+:H+ antiporter subunit E</fullName>
    </submittedName>
</protein>
<dbReference type="Proteomes" id="UP000253529">
    <property type="component" value="Unassembled WGS sequence"/>
</dbReference>
<accession>A0A366FBD9</accession>
<dbReference type="PANTHER" id="PTHR34584">
    <property type="entry name" value="NA(+)/H(+) ANTIPORTER SUBUNIT E1"/>
    <property type="match status" value="1"/>
</dbReference>
<keyword evidence="5" id="KW-1133">Transmembrane helix</keyword>
<keyword evidence="3" id="KW-1003">Cell membrane</keyword>
<keyword evidence="4" id="KW-0812">Transmembrane</keyword>
<organism evidence="7 8">
    <name type="scientific">Roseiarcus fermentans</name>
    <dbReference type="NCBI Taxonomy" id="1473586"/>
    <lineage>
        <taxon>Bacteria</taxon>
        <taxon>Pseudomonadati</taxon>
        <taxon>Pseudomonadota</taxon>
        <taxon>Alphaproteobacteria</taxon>
        <taxon>Hyphomicrobiales</taxon>
        <taxon>Roseiarcaceae</taxon>
        <taxon>Roseiarcus</taxon>
    </lineage>
</organism>
<evidence type="ECO:0000313" key="8">
    <source>
        <dbReference type="Proteomes" id="UP000253529"/>
    </source>
</evidence>
<dbReference type="EMBL" id="QNRK01000015">
    <property type="protein sequence ID" value="RBP11994.1"/>
    <property type="molecule type" value="Genomic_DNA"/>
</dbReference>
<sequence>MNAPLARGLGFLLLWLAVAGPRPSDLPVGVAVAAAAAWTSLILAPPAGARLNLSAALSFLIEFLSGSLSAGLDVARRALARTPDLEPGMLEVRLALAPGFARNAFCIIANLMPGTLLTGFDPDDAHKAWVHGLDVRQPIAADLAAEEAAFLRTLGHD</sequence>
<dbReference type="GO" id="GO:0008324">
    <property type="term" value="F:monoatomic cation transmembrane transporter activity"/>
    <property type="evidence" value="ECO:0007669"/>
    <property type="project" value="InterPro"/>
</dbReference>
<dbReference type="GO" id="GO:0005886">
    <property type="term" value="C:plasma membrane"/>
    <property type="evidence" value="ECO:0007669"/>
    <property type="project" value="UniProtKB-SubCell"/>
</dbReference>
<comment type="caution">
    <text evidence="7">The sequence shown here is derived from an EMBL/GenBank/DDBJ whole genome shotgun (WGS) entry which is preliminary data.</text>
</comment>
<comment type="subcellular location">
    <subcellularLocation>
        <location evidence="1">Cell membrane</location>
        <topology evidence="1">Multi-pass membrane protein</topology>
    </subcellularLocation>
</comment>
<gene>
    <name evidence="7" type="ORF">DFR50_115101</name>
</gene>
<keyword evidence="8" id="KW-1185">Reference proteome</keyword>
<evidence type="ECO:0000256" key="6">
    <source>
        <dbReference type="ARBA" id="ARBA00023136"/>
    </source>
</evidence>
<dbReference type="OrthoDB" id="7852837at2"/>
<evidence type="ECO:0000256" key="5">
    <source>
        <dbReference type="ARBA" id="ARBA00022989"/>
    </source>
</evidence>
<dbReference type="RefSeq" id="WP_113890049.1">
    <property type="nucleotide sequence ID" value="NZ_QNRK01000015.1"/>
</dbReference>